<dbReference type="AlphaFoldDB" id="A0ABD2ZAK5"/>
<gene>
    <name evidence="1" type="ORF">ACH5RR_023402</name>
</gene>
<dbReference type="EMBL" id="JBJUIK010000010">
    <property type="protein sequence ID" value="KAL3516500.1"/>
    <property type="molecule type" value="Genomic_DNA"/>
</dbReference>
<comment type="caution">
    <text evidence="1">The sequence shown here is derived from an EMBL/GenBank/DDBJ whole genome shotgun (WGS) entry which is preliminary data.</text>
</comment>
<evidence type="ECO:0000313" key="1">
    <source>
        <dbReference type="EMBL" id="KAL3516500.1"/>
    </source>
</evidence>
<organism evidence="1 2">
    <name type="scientific">Cinchona calisaya</name>
    <dbReference type="NCBI Taxonomy" id="153742"/>
    <lineage>
        <taxon>Eukaryota</taxon>
        <taxon>Viridiplantae</taxon>
        <taxon>Streptophyta</taxon>
        <taxon>Embryophyta</taxon>
        <taxon>Tracheophyta</taxon>
        <taxon>Spermatophyta</taxon>
        <taxon>Magnoliopsida</taxon>
        <taxon>eudicotyledons</taxon>
        <taxon>Gunneridae</taxon>
        <taxon>Pentapetalae</taxon>
        <taxon>asterids</taxon>
        <taxon>lamiids</taxon>
        <taxon>Gentianales</taxon>
        <taxon>Rubiaceae</taxon>
        <taxon>Cinchonoideae</taxon>
        <taxon>Cinchoneae</taxon>
        <taxon>Cinchona</taxon>
    </lineage>
</organism>
<sequence>MKGVGERELTKNLNRLIDPFIVHSLGLGMDESNQECKLRKRSREMAHSTTTRSRSRVKGVLNVSVQVWRRSVLETAVVAREVNDWMCCNLAITTALSLYRDREGIAQFFCSERVRLMLERASPLSDQSASSRKSEEVIMDETHAGKLARLVLTGLS</sequence>
<accession>A0ABD2ZAK5</accession>
<name>A0ABD2ZAK5_9GENT</name>
<proteinExistence type="predicted"/>
<keyword evidence="2" id="KW-1185">Reference proteome</keyword>
<protein>
    <submittedName>
        <fullName evidence="1">Uncharacterized protein</fullName>
    </submittedName>
</protein>
<evidence type="ECO:0000313" key="2">
    <source>
        <dbReference type="Proteomes" id="UP001630127"/>
    </source>
</evidence>
<reference evidence="1 2" key="1">
    <citation type="submission" date="2024-11" db="EMBL/GenBank/DDBJ databases">
        <title>A near-complete genome assembly of Cinchona calisaya.</title>
        <authorList>
            <person name="Lian D.C."/>
            <person name="Zhao X.W."/>
            <person name="Wei L."/>
        </authorList>
    </citation>
    <scope>NUCLEOTIDE SEQUENCE [LARGE SCALE GENOMIC DNA]</scope>
    <source>
        <tissue evidence="1">Nenye</tissue>
    </source>
</reference>
<dbReference type="Proteomes" id="UP001630127">
    <property type="component" value="Unassembled WGS sequence"/>
</dbReference>